<evidence type="ECO:0000259" key="21">
    <source>
        <dbReference type="PROSITE" id="PS50024"/>
    </source>
</evidence>
<accession>A0A093FPS9</accession>
<keyword evidence="4" id="KW-0272">Extracellular matrix</keyword>
<reference evidence="23 24" key="1">
    <citation type="submission" date="2014-04" db="EMBL/GenBank/DDBJ databases">
        <title>Genome evolution of avian class.</title>
        <authorList>
            <person name="Zhang G."/>
            <person name="Li C."/>
        </authorList>
    </citation>
    <scope>NUCLEOTIDE SEQUENCE [LARGE SCALE GENOMIC DNA]</scope>
    <source>
        <strain evidence="23">BGI_N341</strain>
    </source>
</reference>
<evidence type="ECO:0000256" key="19">
    <source>
        <dbReference type="SAM" id="MobiDB-lite"/>
    </source>
</evidence>
<dbReference type="InterPro" id="IPR000082">
    <property type="entry name" value="SEA_dom"/>
</dbReference>
<evidence type="ECO:0000256" key="7">
    <source>
        <dbReference type="ARBA" id="ARBA00022692"/>
    </source>
</evidence>
<feature type="compositionally biased region" description="Polar residues" evidence="19">
    <location>
        <begin position="260"/>
        <end position="272"/>
    </location>
</feature>
<feature type="compositionally biased region" description="Polar residues" evidence="19">
    <location>
        <begin position="696"/>
        <end position="713"/>
    </location>
</feature>
<evidence type="ECO:0000256" key="9">
    <source>
        <dbReference type="ARBA" id="ARBA00022737"/>
    </source>
</evidence>
<keyword evidence="9" id="KW-0677">Repeat</keyword>
<keyword evidence="12" id="KW-1015">Disulfide bond</keyword>
<evidence type="ECO:0000256" key="14">
    <source>
        <dbReference type="ARBA" id="ARBA00023273"/>
    </source>
</evidence>
<proteinExistence type="predicted"/>
<keyword evidence="7 20" id="KW-0812">Transmembrane</keyword>
<feature type="non-terminal residue" evidence="23">
    <location>
        <position position="1"/>
    </location>
</feature>
<dbReference type="PROSITE" id="PS50024">
    <property type="entry name" value="SEA"/>
    <property type="match status" value="2"/>
</dbReference>
<name>A0A093FPS9_TYTAL</name>
<evidence type="ECO:0000256" key="15">
    <source>
        <dbReference type="ARBA" id="ARBA00060509"/>
    </source>
</evidence>
<feature type="domain" description="SEA" evidence="21">
    <location>
        <begin position="67"/>
        <end position="174"/>
    </location>
</feature>
<evidence type="ECO:0000256" key="12">
    <source>
        <dbReference type="ARBA" id="ARBA00023157"/>
    </source>
</evidence>
<dbReference type="PANTHER" id="PTHR12199:SF4">
    <property type="entry name" value="INTERPHOTORECEPTOR MATRIX PROTEOGLYCAN 2"/>
    <property type="match status" value="1"/>
</dbReference>
<dbReference type="Proteomes" id="UP000054190">
    <property type="component" value="Unassembled WGS sequence"/>
</dbReference>
<evidence type="ECO:0000256" key="3">
    <source>
        <dbReference type="ARBA" id="ARBA00022525"/>
    </source>
</evidence>
<dbReference type="InterPro" id="IPR036364">
    <property type="entry name" value="SEA_dom_sf"/>
</dbReference>
<feature type="compositionally biased region" description="Polar residues" evidence="19">
    <location>
        <begin position="818"/>
        <end position="828"/>
    </location>
</feature>
<dbReference type="InterPro" id="IPR000742">
    <property type="entry name" value="EGF"/>
</dbReference>
<evidence type="ECO:0000256" key="18">
    <source>
        <dbReference type="PROSITE-ProRule" id="PRU00076"/>
    </source>
</evidence>
<evidence type="ECO:0000256" key="16">
    <source>
        <dbReference type="ARBA" id="ARBA00074164"/>
    </source>
</evidence>
<evidence type="ECO:0000256" key="20">
    <source>
        <dbReference type="SAM" id="Phobius"/>
    </source>
</evidence>
<feature type="transmembrane region" description="Helical" evidence="20">
    <location>
        <begin position="1090"/>
        <end position="1114"/>
    </location>
</feature>
<organism evidence="23 24">
    <name type="scientific">Tyto alba</name>
    <name type="common">Barn owl</name>
    <dbReference type="NCBI Taxonomy" id="56313"/>
    <lineage>
        <taxon>Eukaryota</taxon>
        <taxon>Metazoa</taxon>
        <taxon>Chordata</taxon>
        <taxon>Craniata</taxon>
        <taxon>Vertebrata</taxon>
        <taxon>Euteleostomi</taxon>
        <taxon>Archelosauria</taxon>
        <taxon>Archosauria</taxon>
        <taxon>Dinosauria</taxon>
        <taxon>Saurischia</taxon>
        <taxon>Theropoda</taxon>
        <taxon>Coelurosauria</taxon>
        <taxon>Aves</taxon>
        <taxon>Neognathae</taxon>
        <taxon>Neoaves</taxon>
        <taxon>Telluraves</taxon>
        <taxon>Strigiformes</taxon>
        <taxon>Tytonidae</taxon>
        <taxon>Tyto</taxon>
    </lineage>
</organism>
<dbReference type="SUPFAM" id="SSF82671">
    <property type="entry name" value="SEA domain"/>
    <property type="match status" value="2"/>
</dbReference>
<feature type="region of interest" description="Disordered" evidence="19">
    <location>
        <begin position="382"/>
        <end position="416"/>
    </location>
</feature>
<dbReference type="GO" id="GO:0008201">
    <property type="term" value="F:heparin binding"/>
    <property type="evidence" value="ECO:0007669"/>
    <property type="project" value="UniProtKB-KW"/>
</dbReference>
<evidence type="ECO:0000259" key="22">
    <source>
        <dbReference type="PROSITE" id="PS50026"/>
    </source>
</evidence>
<evidence type="ECO:0000256" key="10">
    <source>
        <dbReference type="ARBA" id="ARBA00022989"/>
    </source>
</evidence>
<dbReference type="EMBL" id="KK394223">
    <property type="protein sequence ID" value="KFV56329.1"/>
    <property type="molecule type" value="Genomic_DNA"/>
</dbReference>
<keyword evidence="3" id="KW-0964">Secreted</keyword>
<dbReference type="Pfam" id="PF01390">
    <property type="entry name" value="SEA"/>
    <property type="match status" value="2"/>
</dbReference>
<dbReference type="InterPro" id="IPR039861">
    <property type="entry name" value="IMPG"/>
</dbReference>
<keyword evidence="14" id="KW-0966">Cell projection</keyword>
<dbReference type="GO" id="GO:0005540">
    <property type="term" value="F:hyaluronic acid binding"/>
    <property type="evidence" value="ECO:0007669"/>
    <property type="project" value="TreeGrafter"/>
</dbReference>
<keyword evidence="11 20" id="KW-0472">Membrane</keyword>
<keyword evidence="23" id="KW-0675">Receptor</keyword>
<gene>
    <name evidence="23" type="ORF">N341_02128</name>
</gene>
<evidence type="ECO:0000256" key="11">
    <source>
        <dbReference type="ARBA" id="ARBA00023136"/>
    </source>
</evidence>
<feature type="region of interest" description="Disordered" evidence="19">
    <location>
        <begin position="807"/>
        <end position="855"/>
    </location>
</feature>
<feature type="region of interest" description="Disordered" evidence="19">
    <location>
        <begin position="687"/>
        <end position="723"/>
    </location>
</feature>
<evidence type="ECO:0000256" key="8">
    <source>
        <dbReference type="ARBA" id="ARBA00022729"/>
    </source>
</evidence>
<evidence type="ECO:0000313" key="23">
    <source>
        <dbReference type="EMBL" id="KFV56329.1"/>
    </source>
</evidence>
<evidence type="ECO:0000256" key="13">
    <source>
        <dbReference type="ARBA" id="ARBA00023180"/>
    </source>
</evidence>
<dbReference type="CDD" id="cd00054">
    <property type="entry name" value="EGF_CA"/>
    <property type="match status" value="1"/>
</dbReference>
<feature type="region of interest" description="Disordered" evidence="19">
    <location>
        <begin position="243"/>
        <end position="280"/>
    </location>
</feature>
<evidence type="ECO:0000256" key="2">
    <source>
        <dbReference type="ARBA" id="ARBA00004593"/>
    </source>
</evidence>
<feature type="domain" description="EGF-like" evidence="22">
    <location>
        <begin position="1041"/>
        <end position="1083"/>
    </location>
</feature>
<comment type="subcellular location">
    <subcellularLocation>
        <location evidence="15">Photoreceptor inner segment membrane</location>
        <topology evidence="15">Single-pass type I membrane protein</topology>
    </subcellularLocation>
    <subcellularLocation>
        <location evidence="1">Photoreceptor outer segment membrane</location>
        <topology evidence="1">Single-pass type I membrane protein</topology>
    </subcellularLocation>
    <subcellularLocation>
        <location evidence="2">Secreted</location>
        <location evidence="2">Extracellular space</location>
        <location evidence="2">Extracellular matrix</location>
        <location evidence="2">Interphotoreceptor matrix</location>
    </subcellularLocation>
</comment>
<dbReference type="GO" id="GO:0033165">
    <property type="term" value="C:interphotoreceptor matrix"/>
    <property type="evidence" value="ECO:0007669"/>
    <property type="project" value="UniProtKB-SubCell"/>
</dbReference>
<sequence>FSSSGTPTPASDADVTTLRDAAAIVPPPHEISIESPVHGSVHEIEDADITINNEIKKEDEKLVRPVTEQMIEFRILIAGEKYSEELSDPAAVKHQLLSAQFIPQIESVFEGLPGYKSIHVLDYSGVEVHCVVTFDGKAISNATWDLINLHSNKVEDNSFMGIEDNPTAVYTISDFRDYIAEILQKNALLENNSLSLDFNSLQFTDVKEILHLTPEDPSWITEHPVVLQHPEFDDSTFLAERPSADESTVSNTLPFDFTKPDSTSDSEQSNDNGIRPRPENLDSEASLAAEALLFSEADVTSLPDGLNLEDGNWTPHLVTAPVLGHDSVDSLEWISAPNSLDVFEDTELSENLLPSSPPHLVPEELPAPDDYGVPLLSAPTVASSSVTENDIKETASAEKEEVTPGSPAGSNDAESVLHESVEEIPFPLEVHPVEDETHIYLGDRVIYDDGSGSAFDGSGKETESSNWPWEDATLEPVLYPGPDGWLEDDNESLLIRTKDIPEGMILDYILNSKSKLDNDPSKDENEGMANIKEDFLDESEIFVLPETATQRVPLLQTEEPSSVEPSTQTEIFSTYDSSFVKPSLVLEPSVDHSFVDMPTGEIPVSPHSTGLSVEGSLLTSTGTVSMEQPTESSVGQNIISEAVDHQTEDRTMVEELFTVEQPGVTEDAMIGHWDTSSSETILTAEPSTVHPDASTEEQQTLDSSLAGQDTTGSAVMKPADGWPTDRVLGNSLDETVQSAMPTATQVSTAVPSVMDQTTVLEAFAGQGGTDHDTHVSMSFSTVMNSYVTVSATTSTAELPSHLPPVGSTVSSSVAASTNVGEETTSNLGVSVDPDRVSTVHSSPELPEEGRSMTESHVELTTRVQSTEMASLAWATHENRSNTLVPSWALVVFFSLRVTNMMFSEDLFNKNSPEYKALEQRFLELLVPYLQSNLTGFQNLEILNFRNGSIVVNSRMKFAKPVPRNVTNAVYVILEDFCNTAYHTMNLAIDKYSLDVESGEQADPCKFQACNEFSECLVNRWSGEAECVCNPGYLSIDGLPCSSICDLQPNFCLNDGKCDISPGQGAICRCRVGENWWYRGEHCEEYVSEPVVVGIAIASVAGFLLVASAVIFFLARTLRDQYSKSDTEYSQGQGDSLSSIENAVKYNPMYESDTTGYSHYYRRDPPLTPPSSTSVETSTDYSSEEIRHIYENSELTKEEIQDRIRIIELYTKDRQFAEFVRQHQM</sequence>
<evidence type="ECO:0000256" key="4">
    <source>
        <dbReference type="ARBA" id="ARBA00022530"/>
    </source>
</evidence>
<dbReference type="SMART" id="SM00200">
    <property type="entry name" value="SEA"/>
    <property type="match status" value="2"/>
</dbReference>
<dbReference type="PANTHER" id="PTHR12199">
    <property type="entry name" value="INTERPHOTORECEPTOR MATRIX PROTEOGLYCAN"/>
    <property type="match status" value="1"/>
</dbReference>
<evidence type="ECO:0000256" key="5">
    <source>
        <dbReference type="ARBA" id="ARBA00022536"/>
    </source>
</evidence>
<dbReference type="PROSITE" id="PS50026">
    <property type="entry name" value="EGF_3"/>
    <property type="match status" value="1"/>
</dbReference>
<evidence type="ECO:0000256" key="1">
    <source>
        <dbReference type="ARBA" id="ARBA00004451"/>
    </source>
</evidence>
<dbReference type="FunFam" id="3.30.70.960:FF:000002">
    <property type="entry name" value="Interphotoreceptor matrix proteoglycan 2"/>
    <property type="match status" value="1"/>
</dbReference>
<evidence type="ECO:0000313" key="24">
    <source>
        <dbReference type="Proteomes" id="UP000054190"/>
    </source>
</evidence>
<feature type="compositionally biased region" description="Low complexity" evidence="19">
    <location>
        <begin position="807"/>
        <end position="817"/>
    </location>
</feature>
<feature type="compositionally biased region" description="Basic and acidic residues" evidence="19">
    <location>
        <begin position="389"/>
        <end position="402"/>
    </location>
</feature>
<comment type="caution">
    <text evidence="18">Lacks conserved residue(s) required for the propagation of feature annotation.</text>
</comment>
<dbReference type="GO" id="GO:0007601">
    <property type="term" value="P:visual perception"/>
    <property type="evidence" value="ECO:0007669"/>
    <property type="project" value="InterPro"/>
</dbReference>
<evidence type="ECO:0000256" key="6">
    <source>
        <dbReference type="ARBA" id="ARBA00022674"/>
    </source>
</evidence>
<feature type="non-terminal residue" evidence="23">
    <location>
        <position position="1224"/>
    </location>
</feature>
<keyword evidence="5 18" id="KW-0245">EGF-like domain</keyword>
<protein>
    <recommendedName>
        <fullName evidence="16">Interphotoreceptor matrix proteoglycan 2</fullName>
    </recommendedName>
    <alternativeName>
        <fullName evidence="17">Sialoprotein associated with cones and rods proteoglycan</fullName>
    </alternativeName>
</protein>
<dbReference type="AlphaFoldDB" id="A0A093FPS9"/>
<keyword evidence="10 20" id="KW-1133">Transmembrane helix</keyword>
<keyword evidence="6" id="KW-0358">Heparin-binding</keyword>
<keyword evidence="24" id="KW-1185">Reference proteome</keyword>
<keyword evidence="8" id="KW-0732">Signal</keyword>
<evidence type="ECO:0000256" key="17">
    <source>
        <dbReference type="ARBA" id="ARBA00080162"/>
    </source>
</evidence>
<keyword evidence="13" id="KW-0325">Glycoprotein</keyword>
<dbReference type="Gene3D" id="3.30.70.960">
    <property type="entry name" value="SEA domain"/>
    <property type="match status" value="1"/>
</dbReference>
<feature type="domain" description="SEA" evidence="21">
    <location>
        <begin position="887"/>
        <end position="1000"/>
    </location>
</feature>